<accession>A0A1G7ITS5</accession>
<evidence type="ECO:0008006" key="3">
    <source>
        <dbReference type="Google" id="ProtNLM"/>
    </source>
</evidence>
<gene>
    <name evidence="1" type="ORF">SAMN05660235_00649</name>
</gene>
<dbReference type="STRING" id="1123285.SAMN05660235_00649"/>
<evidence type="ECO:0000313" key="2">
    <source>
        <dbReference type="Proteomes" id="UP000243333"/>
    </source>
</evidence>
<organism evidence="1 2">
    <name type="scientific">Sporolituus thermophilus DSM 23256</name>
    <dbReference type="NCBI Taxonomy" id="1123285"/>
    <lineage>
        <taxon>Bacteria</taxon>
        <taxon>Bacillati</taxon>
        <taxon>Bacillota</taxon>
        <taxon>Negativicutes</taxon>
        <taxon>Selenomonadales</taxon>
        <taxon>Sporomusaceae</taxon>
        <taxon>Sporolituus</taxon>
    </lineage>
</organism>
<dbReference type="RefSeq" id="WP_093688065.1">
    <property type="nucleotide sequence ID" value="NZ_FNBU01000003.1"/>
</dbReference>
<proteinExistence type="predicted"/>
<name>A0A1G7ITS5_9FIRM</name>
<dbReference type="Pfam" id="PF26497">
    <property type="entry name" value="Halo_RE"/>
    <property type="match status" value="1"/>
</dbReference>
<keyword evidence="2" id="KW-1185">Reference proteome</keyword>
<dbReference type="EMBL" id="FNBU01000003">
    <property type="protein sequence ID" value="SDF16142.1"/>
    <property type="molecule type" value="Genomic_DNA"/>
</dbReference>
<protein>
    <recommendedName>
        <fullName evidence="3">Restriction endonuclease BglII</fullName>
    </recommendedName>
</protein>
<dbReference type="OrthoDB" id="1679892at2"/>
<dbReference type="InterPro" id="IPR058672">
    <property type="entry name" value="RE_put_halobact"/>
</dbReference>
<evidence type="ECO:0000313" key="1">
    <source>
        <dbReference type="EMBL" id="SDF16142.1"/>
    </source>
</evidence>
<dbReference type="AlphaFoldDB" id="A0A1G7ITS5"/>
<dbReference type="Proteomes" id="UP000243333">
    <property type="component" value="Unassembled WGS sequence"/>
</dbReference>
<sequence length="167" mass="19281">MPDHERFGRYPPSQYLYVANANPVVDRLTEIVNKNQQELAAIRNTPFRKSIEAEKIIAADMQALGFLHSVTNRQYAPLFKKGLNFEVDFYHPGWQIAVEVEKGEINNIWKNICKFAESSVIRHGVLLVPVVRQGQQASSEFYQNTVKRLCHIERIYTLMESLLIIGY</sequence>
<reference evidence="2" key="1">
    <citation type="submission" date="2016-10" db="EMBL/GenBank/DDBJ databases">
        <authorList>
            <person name="Varghese N."/>
            <person name="Submissions S."/>
        </authorList>
    </citation>
    <scope>NUCLEOTIDE SEQUENCE [LARGE SCALE GENOMIC DNA]</scope>
    <source>
        <strain evidence="2">DSM 23256</strain>
    </source>
</reference>